<proteinExistence type="predicted"/>
<organism evidence="1 2">
    <name type="scientific">Streptomyces lucensis JCM 4490</name>
    <dbReference type="NCBI Taxonomy" id="1306176"/>
    <lineage>
        <taxon>Bacteria</taxon>
        <taxon>Bacillati</taxon>
        <taxon>Actinomycetota</taxon>
        <taxon>Actinomycetes</taxon>
        <taxon>Kitasatosporales</taxon>
        <taxon>Streptomycetaceae</taxon>
        <taxon>Streptomyces</taxon>
    </lineage>
</organism>
<name>A0A918MSR3_9ACTN</name>
<reference evidence="1" key="1">
    <citation type="journal article" date="2014" name="Int. J. Syst. Evol. Microbiol.">
        <title>Complete genome sequence of Corynebacterium casei LMG S-19264T (=DSM 44701T), isolated from a smear-ripened cheese.</title>
        <authorList>
            <consortium name="US DOE Joint Genome Institute (JGI-PGF)"/>
            <person name="Walter F."/>
            <person name="Albersmeier A."/>
            <person name="Kalinowski J."/>
            <person name="Ruckert C."/>
        </authorList>
    </citation>
    <scope>NUCLEOTIDE SEQUENCE</scope>
    <source>
        <strain evidence="1">JCM 4490</strain>
    </source>
</reference>
<dbReference type="Gene3D" id="1.25.40.10">
    <property type="entry name" value="Tetratricopeptide repeat domain"/>
    <property type="match status" value="3"/>
</dbReference>
<dbReference type="SUPFAM" id="SSF48452">
    <property type="entry name" value="TPR-like"/>
    <property type="match status" value="1"/>
</dbReference>
<sequence length="443" mass="46581">MARTSRLGQAAEVIRLLRATDEQGQAWLSLIRQVAADGDHEAARALTDAIGSRPWQAKSIGVLAQSRARIGEYEDARSLAMSIPYPRDRIRAWASLAEASAVSGDLTWAAEFLDRAEQTETFDDWTVPILPLLIRAAEAAGERSRALVFVARLESTARCEHADREALRTGHTDQPRKGALSDTPALLPLLQGMISVGEYERAEALLAKVCGRADRAKATSAVAGALARCGKAGRAERLARNIKDPGHRASALAALADAGAVAGNAGRITAVGELVAASDELVNAGPVIAVGEAWAAMGAADRAESWVRSIAVPALRVEAQAAVAETLAVVGDLERAEALALDLGDLELRSEALNRLVTVLAERGLGARAEAVADSIPEASTRVRALAVVAAHAETVSDARRLAAPALDVGDWPAVIDVLARVEPTALTVIAEESLHQVAECHL</sequence>
<reference evidence="1" key="2">
    <citation type="submission" date="2020-09" db="EMBL/GenBank/DDBJ databases">
        <authorList>
            <person name="Sun Q."/>
            <person name="Ohkuma M."/>
        </authorList>
    </citation>
    <scope>NUCLEOTIDE SEQUENCE</scope>
    <source>
        <strain evidence="1">JCM 4490</strain>
    </source>
</reference>
<dbReference type="Proteomes" id="UP000620224">
    <property type="component" value="Unassembled WGS sequence"/>
</dbReference>
<evidence type="ECO:0000313" key="1">
    <source>
        <dbReference type="EMBL" id="GGW59403.1"/>
    </source>
</evidence>
<keyword evidence="2" id="KW-1185">Reference proteome</keyword>
<accession>A0A918MSR3</accession>
<dbReference type="InterPro" id="IPR011990">
    <property type="entry name" value="TPR-like_helical_dom_sf"/>
</dbReference>
<comment type="caution">
    <text evidence="1">The sequence shown here is derived from an EMBL/GenBank/DDBJ whole genome shotgun (WGS) entry which is preliminary data.</text>
</comment>
<evidence type="ECO:0000313" key="2">
    <source>
        <dbReference type="Proteomes" id="UP000620224"/>
    </source>
</evidence>
<gene>
    <name evidence="1" type="ORF">GCM10010503_40730</name>
</gene>
<dbReference type="AlphaFoldDB" id="A0A918MSR3"/>
<dbReference type="EMBL" id="BMUE01000008">
    <property type="protein sequence ID" value="GGW59403.1"/>
    <property type="molecule type" value="Genomic_DNA"/>
</dbReference>
<protein>
    <submittedName>
        <fullName evidence="1">Uncharacterized protein</fullName>
    </submittedName>
</protein>